<feature type="compositionally biased region" description="Low complexity" evidence="4">
    <location>
        <begin position="103"/>
        <end position="118"/>
    </location>
</feature>
<feature type="compositionally biased region" description="Basic and acidic residues" evidence="4">
    <location>
        <begin position="2272"/>
        <end position="2281"/>
    </location>
</feature>
<feature type="domain" description="Vacuolar protein sorting-associated protein 13 VPS13 adaptor binding" evidence="7">
    <location>
        <begin position="2634"/>
        <end position="2715"/>
    </location>
</feature>
<protein>
    <submittedName>
        <fullName evidence="9">Vacuolar protein sorting-associated protein 13B</fullName>
    </submittedName>
</protein>
<dbReference type="PANTHER" id="PTHR12517">
    <property type="entry name" value="VACUOLAR PROTEIN SORTING-ASSOCIATED PROTEIN 13B"/>
    <property type="match status" value="1"/>
</dbReference>
<feature type="region of interest" description="Disordered" evidence="4">
    <location>
        <begin position="2078"/>
        <end position="2113"/>
    </location>
</feature>
<feature type="region of interest" description="Disordered" evidence="4">
    <location>
        <begin position="1866"/>
        <end position="1894"/>
    </location>
</feature>
<sequence>MLETYVTPLLMSYVNRYIKNLKPSDLQFSLWGGDVVLSKLDLKLDVLEQELKLPFTFLSGHIHELRMHVPWTKLGSEPVVITINTMECILKLKDGAQDDHESCGSSSTSRSASESSKSLAKQRRIQQASPSDPDLPPGYVQSLIRRVVNNVNIVVNNLILKYVEDDIVLSVNITSAECYTVDDLWDRAFMDIAAPDLVLRKVINFSDCTVCLDKRNASGKIEFYQDPLLYKCSFRTRMHFTYDNLNSKIPAVIKIQTMVESLKLSITDQQLPMFIRVMELAVALYYGEIGGHKEGESEDTSEHAREAVVSIPYNQAGVGQYPSPDQHMQPGAEDDDQGWVSWAWSFIPAIVSTGEEGENAFYMETEEGGGPGGTVQHTPKDPIVSIGFYCTKASVTFKLTESSSESSYYSPQKVKSREVLCVELEGITVEALMMGEPFFDCQIGFVGCRALCLKGIMGVRDFEENMNRREEDAVFFSCGESLSTKGMTYLTNSLFDYRSPENNGVRAEFILDGSLHKETYSETAGMQRFGAFYMDYLYTMENSSGKVSVGPQDFLSVGKEEVVVPLVQETSVKRLVVGPLEVHLHSSAVHRILKMVACALDHEYEPYCKPKPDVVEENRAPPSQEEVAALEEFIPTRLTSVTLLKASVTVSMAEFNLLHTILPIILGQKGAPSLTNTPVFQPVRPLPAVRLQVDKINLEHSVPMYAPELVSVVSSISQPSDNLLHHCYAHCYLKVFGFQAGLTLMDGDGAFLPLIPIIPSFSTALYGKLLRLPAYWTKRSSVPITECIFELPHFTLQATRAQTMLQQAICQSWTHSLGNGASPGINEALLNEVYKVSGAKLFSPAPILEGTVQSVELKFCRRATVRCASGTVGAVKVCARTLGAAEGQKERLVPLLQGPSDTKELHMSRWLNEIRKPESLLAPDLLAFSIQVPQQGSDCRNSGAVLLVSIQGIAVNVDPVFCTWLLHQPQRSSGSRQSQQAAGVVPMMMPMAKRRDDEVSVGSAPLAKQPSNQASDYASSPVKTKTVTESRPLSVPMKVMPSTTETSWVSPEERMKELIASVWDTVKRLTLQLELQACCVFVPNDSLPSPSTIVCGDIPGTVRSWYHNQASMPGTVVVCLPQISVMSAGHKNMEPLQEIPFTVPRPILEEGDAFPWTVSLSHFSVYTLLGQQRSLSLLEPMGCTSTLAVTSHKTQPTAGPEGRHAFVVCLHVDLDPVHIKCSNPQVQLLYELFLSWSSTWERMQRTGMLRQTSALPDSSPTQAGLHSPVHSSAGTAPPDTSTCSPSADFGSPTEGDSVPAAEDSPFSDTVTLEQKTSSIGGASGKVSLWMQWMLPKVAVNLFAPDPTAKKTEICVIAEMEDLSASVDMQDIYTKVKCKVGSFNIDHYKSSPKESPSCVGRYVGVVLSCTDKLNRRTVLVRPVSKQDPFSHFSGFFPPTAAKALEVSHQQHGFLSVTYTQAVTRNVRHKLTARQERGSRGAVLSPPRMSESTTDGSPQHLHEILLTAQPFDLVLSCPLLATIAGIFRTTPPRRRPIRERGHSVGQPMRGHALTSSSLPLIYVNTSVIRVFCPGPQETHSESHVKKEDTLVLKIGSVSMAPQADNPLTRTVLRKDIYQRALNLGILRDPGSEVEDRQYQIDLQSINIGTAHWDQLRPEKEGTKGGTAAESERNSQNPALEWNMASSIRRQQERRAILTPILTDFSVRVTAAPAIIFSKPISPDNIQVEEIVVCGHSLEVNITSSLEFFLSVAQVQLLQQLLRANIVGADIPEKGSEVHSQEQQGSSTSGASSADLSSQRSAHGAQDSGFGSDSARLRIVQIEQQSGASHHRLVRPSQQSTITKNLSFIPFDIFLTAGHLSLLTYASTRGPAKTHGPSEERLGKSALNMPEPDQDISQTQTSDISMLTADDLLNSKGTRSISGGIYTLESLSAPARSSARQALGVTVVRQPGRRAADDSVLEPLLYLQIQQPSALLSCHHRKQRLELSVFDVALKGVSTSYKCLDPGKSLPEALDYSVFWLQTVAGEADNRTGIPPPLLTLQIKDFLNGPADLNVELSRPLKSNLTLAKVEQAKGFLRKIFPESTHEPTKAPSTPQSSPQKTSVSRGLTGPVSTASSPTSIWTLANSLQTLAPFHKVSLHTVQMVVVMETESHVARPSLTVGVSGMTGSLIMKSGPKVTDPVQLTSVVLELEDVLVKTGLKDHSQVLLGPFSCSADLEARWCRHSGSPGPEPGPPKLLLDLKGGLLQVFWGQEQMNCVTLVHEHLQGYLSKADSAELKPEEHALHTQPPPSPRPRSPRTEHSSDDLRTGLFQYIQDSASQKLPGAHEVVFYNETDDSPGMMLWRYPEPRVLTFVRITPVPFNTTEDPDISMADLGDVLQVPCSLEYWDELQRTFVPYRDFSLSESSACELQLPSLSLEHQQKDLVASDLWRVVLNNTADGGDEQSSDSESGSQVPCDQLVSPTALAACTRVDSCFAPWFVPSLGVSLKLAHLEIHLCHHLEQLGTVPSQRLRPFLPDRKLPQDQEYAVLGAREPRLYLRQWSGGNMLCQELNFSSELNCQLLEYRNLTMLPLVQPFHLRGQATATLWPQGQRHLDCSMFVEPIQASVSQYIVHTLDLARQGWQQNLNPEADELVFSHYVICNDTQETLRFGQVDTDENVLLASVHSHQYCWRSHKTPQLLHICIEGWGNWRWSEPFSIDNVGTLVRTIQYKGQTASLIIKVQQLNGVQRQIIICGRQVMCSYLSQAIDLRVVQHYVGPDGQTVVREHVDCLEPGCKLPSYVLEDDEMTELCVRAHGDEDWSQDVCLEKKDKSSSSVVQVPCSNGSLLYVWCTLITLEQNAPMQQRVVVFSPLFIMRSHLPDPVIIHVEKRSLGQKESQLIRGQGHEEALLNVEADLTHHLTFQAREEEDASHCAVPISTSLIKQIVNKTSTEDSLEHILSDFYGVKSSAQLPWPYTSKDLERSSGESLAQWDSPMQVKLSAWKNGLNTMLIELLPWAILVNQSHWDLWLFEAEKIILQIPAGKAIVPPNFQEAFQIGIYWANTNTVHKSPALKLVHDLTSPRWKEGSSTELLTLDEEGYVYADISLGAFPSRQKLCQFCVSSVVRHGIQVLQIEDRTILVNNTPYAIGYRALLSEHALASADQPFSGPDASVFTMDPMVENQPTVCAVPCWEVVRESPTAELESPLPLKHMVFSSCSSGVEHAWSLPAPVRPDFPRQSVAVPRVPCSSGSLSTRALVLTYQEHFGITYITLSEDPCPRMLIHNRCPMGMLLKENIKETPRTEVFCHPLPPLSSQHHELYHHASNFPDCRQREPLPTLLLRACPDPQISPQNTPEWTDAIDINSPGTQVVFLPSFGCLYIDVTHQSGTIILTLAPESCAASVISQHHRYTVSFRVLLSEISVALCDDTTSPTGSIELLRLTMSKLLVHSTPPPEQGDSGADARVTSGSLIQVHCASLQVDNQLYNRASFHFPVLLCQEHRAELSVWTSEANPMLSSQALEEYCNACFLVLGVTLAEDGHRLDQVTFQLKPARIYLEDTFVYYIKTLLHTYLPDTTPVTGSKRRGLALPALVLQSMQALVHPLRLQRLVIQPVSLLVSIHASLKLYIASDHTPLSFSLFERGPLCTTARQLVHALAMHYAAGALFRAGWVVGSLEILGSPASLVRSIGNGIADFFRLPYEGLTRGPGAFVSGVSRGTTSFVKHISKGTLTSITNLATSLARNMDRLSLDEEHYTRQEEWRRQLPENLGDGLRQGLSRLGISLLGAIAGIVDQPMQNFTRTWEVQSSAGSKAKGVISGVGKGIVGVFTKPIGGAAELVSQTGYGILHGAGLWQLPKQLYQPSEGKSSQAANSHVKYVWKMLQSLGRPEVHMALEVTIVSGSGQEHAGCLLLSGEVLFVVSLSEDTQQQAFPITEVECQQNPQQPNQLTLTLCQHRVTSDNEGEGVRERLSEQQYTRLVDYVKRVSQYLSPSATSLQQQSLVTAAEPPPNVTKTYHYLVDPAFGRVFVCKFNMVKNKALRIGFH</sequence>
<keyword evidence="3" id="KW-0445">Lipid transport</keyword>
<dbReference type="InterPro" id="IPR026854">
    <property type="entry name" value="VPS13_N"/>
</dbReference>
<dbReference type="Pfam" id="PF25033">
    <property type="entry name" value="VPS13_M"/>
    <property type="match status" value="1"/>
</dbReference>
<feature type="region of interest" description="Disordered" evidence="4">
    <location>
        <begin position="100"/>
        <end position="134"/>
    </location>
</feature>
<dbReference type="PANTHER" id="PTHR12517:SF0">
    <property type="entry name" value="INTERMEMBRANE LIPID TRANSFER PROTEIN VPS13B"/>
    <property type="match status" value="1"/>
</dbReference>
<evidence type="ECO:0000259" key="6">
    <source>
        <dbReference type="Pfam" id="PF25033"/>
    </source>
</evidence>
<dbReference type="CTD" id="157680"/>
<dbReference type="GO" id="GO:0006869">
    <property type="term" value="P:lipid transport"/>
    <property type="evidence" value="ECO:0007669"/>
    <property type="project" value="UniProtKB-KW"/>
</dbReference>
<evidence type="ECO:0000256" key="4">
    <source>
        <dbReference type="SAM" id="MobiDB-lite"/>
    </source>
</evidence>
<evidence type="ECO:0000256" key="2">
    <source>
        <dbReference type="ARBA" id="ARBA00022448"/>
    </source>
</evidence>
<name>A0A6J2W0V7_CHACN</name>
<feature type="compositionally biased region" description="Polar residues" evidence="4">
    <location>
        <begin position="1009"/>
        <end position="1029"/>
    </location>
</feature>
<feature type="domain" description="VPS13-like middle region" evidence="6">
    <location>
        <begin position="1585"/>
        <end position="2570"/>
    </location>
</feature>
<evidence type="ECO:0000313" key="9">
    <source>
        <dbReference type="RefSeq" id="XP_030637774.1"/>
    </source>
</evidence>
<dbReference type="InParanoid" id="A0A6J2W0V7"/>
<dbReference type="InterPro" id="IPR009543">
    <property type="entry name" value="VPS13_VAB"/>
</dbReference>
<dbReference type="InterPro" id="IPR056747">
    <property type="entry name" value="VPS13-like_M"/>
</dbReference>
<proteinExistence type="inferred from homology"/>
<comment type="similarity">
    <text evidence="1">Belongs to the VPS13 family.</text>
</comment>
<evidence type="ECO:0000256" key="1">
    <source>
        <dbReference type="ARBA" id="ARBA00006545"/>
    </source>
</evidence>
<dbReference type="Pfam" id="PF12624">
    <property type="entry name" value="VPS13_N"/>
    <property type="match status" value="1"/>
</dbReference>
<feature type="region of interest" description="Disordered" evidence="4">
    <location>
        <begin position="1252"/>
        <end position="1313"/>
    </location>
</feature>
<feature type="domain" description="Chorein N-terminal" evidence="5">
    <location>
        <begin position="1"/>
        <end position="1560"/>
    </location>
</feature>
<feature type="region of interest" description="Disordered" evidence="4">
    <location>
        <begin position="1653"/>
        <end position="1672"/>
    </location>
</feature>
<reference evidence="9" key="1">
    <citation type="submission" date="2025-08" db="UniProtKB">
        <authorList>
            <consortium name="RefSeq"/>
        </authorList>
    </citation>
    <scope>IDENTIFICATION</scope>
</reference>
<dbReference type="InterPro" id="IPR039782">
    <property type="entry name" value="VPS13B"/>
</dbReference>
<dbReference type="GeneID" id="115818528"/>
<feature type="region of interest" description="Disordered" evidence="4">
    <location>
        <begin position="1471"/>
        <end position="1495"/>
    </location>
</feature>
<evidence type="ECO:0000259" key="5">
    <source>
        <dbReference type="Pfam" id="PF12624"/>
    </source>
</evidence>
<keyword evidence="2" id="KW-0813">Transport</keyword>
<accession>A0A6J2W0V7</accession>
<feature type="compositionally biased region" description="Polar residues" evidence="4">
    <location>
        <begin position="1252"/>
        <end position="1285"/>
    </location>
</feature>
<dbReference type="RefSeq" id="XP_030637774.1">
    <property type="nucleotide sequence ID" value="XM_030781914.1"/>
</dbReference>
<evidence type="ECO:0000313" key="8">
    <source>
        <dbReference type="Proteomes" id="UP000504632"/>
    </source>
</evidence>
<feature type="compositionally biased region" description="Low complexity" evidence="4">
    <location>
        <begin position="2087"/>
        <end position="2100"/>
    </location>
</feature>
<feature type="compositionally biased region" description="Low complexity" evidence="4">
    <location>
        <begin position="1778"/>
        <end position="1799"/>
    </location>
</feature>
<evidence type="ECO:0000256" key="3">
    <source>
        <dbReference type="ARBA" id="ARBA00023055"/>
    </source>
</evidence>
<feature type="region of interest" description="Disordered" evidence="4">
    <location>
        <begin position="2272"/>
        <end position="2300"/>
    </location>
</feature>
<keyword evidence="8" id="KW-1185">Reference proteome</keyword>
<feature type="region of interest" description="Disordered" evidence="4">
    <location>
        <begin position="1771"/>
        <end position="1808"/>
    </location>
</feature>
<dbReference type="Pfam" id="PF25036">
    <property type="entry name" value="VPS13_VAB"/>
    <property type="match status" value="1"/>
</dbReference>
<gene>
    <name evidence="9" type="primary">vps13b</name>
</gene>
<feature type="region of interest" description="Disordered" evidence="4">
    <location>
        <begin position="995"/>
        <end position="1029"/>
    </location>
</feature>
<evidence type="ECO:0000259" key="7">
    <source>
        <dbReference type="Pfam" id="PF25036"/>
    </source>
</evidence>
<dbReference type="OrthoDB" id="445152at2759"/>
<organism evidence="8 9">
    <name type="scientific">Chanos chanos</name>
    <name type="common">Milkfish</name>
    <name type="synonym">Mugil chanos</name>
    <dbReference type="NCBI Taxonomy" id="29144"/>
    <lineage>
        <taxon>Eukaryota</taxon>
        <taxon>Metazoa</taxon>
        <taxon>Chordata</taxon>
        <taxon>Craniata</taxon>
        <taxon>Vertebrata</taxon>
        <taxon>Euteleostomi</taxon>
        <taxon>Actinopterygii</taxon>
        <taxon>Neopterygii</taxon>
        <taxon>Teleostei</taxon>
        <taxon>Ostariophysi</taxon>
        <taxon>Gonorynchiformes</taxon>
        <taxon>Chanidae</taxon>
        <taxon>Chanos</taxon>
    </lineage>
</organism>
<dbReference type="Proteomes" id="UP000504632">
    <property type="component" value="Chromosome 8"/>
</dbReference>